<dbReference type="OrthoDB" id="10250547at2759"/>
<keyword evidence="6" id="KW-1185">Reference proteome</keyword>
<feature type="region of interest" description="Disordered" evidence="4">
    <location>
        <begin position="175"/>
        <end position="195"/>
    </location>
</feature>
<dbReference type="SMART" id="SM00175">
    <property type="entry name" value="RAB"/>
    <property type="match status" value="1"/>
</dbReference>
<dbReference type="GO" id="GO:0003924">
    <property type="term" value="F:GTPase activity"/>
    <property type="evidence" value="ECO:0007669"/>
    <property type="project" value="InterPro"/>
</dbReference>
<dbReference type="NCBIfam" id="TIGR00231">
    <property type="entry name" value="small_GTP"/>
    <property type="match status" value="1"/>
</dbReference>
<evidence type="ECO:0000256" key="4">
    <source>
        <dbReference type="SAM" id="MobiDB-lite"/>
    </source>
</evidence>
<reference evidence="5 6" key="1">
    <citation type="submission" date="2012-10" db="EMBL/GenBank/DDBJ databases">
        <authorList>
            <person name="Zafar N."/>
            <person name="Inman J."/>
            <person name="Hall N."/>
            <person name="Lorenzi H."/>
            <person name="Caler E."/>
        </authorList>
    </citation>
    <scope>NUCLEOTIDE SEQUENCE [LARGE SCALE GENOMIC DNA]</scope>
    <source>
        <strain evidence="5 6">IP1</strain>
    </source>
</reference>
<dbReference type="AlphaFoldDB" id="A0A0A1U5X4"/>
<dbReference type="InterPro" id="IPR001806">
    <property type="entry name" value="Small_GTPase"/>
</dbReference>
<comment type="similarity">
    <text evidence="1">Belongs to the small GTPase superfamily. Rho family.</text>
</comment>
<organism evidence="5 6">
    <name type="scientific">Entamoeba invadens IP1</name>
    <dbReference type="NCBI Taxonomy" id="370355"/>
    <lineage>
        <taxon>Eukaryota</taxon>
        <taxon>Amoebozoa</taxon>
        <taxon>Evosea</taxon>
        <taxon>Archamoebae</taxon>
        <taxon>Mastigamoebida</taxon>
        <taxon>Entamoebidae</taxon>
        <taxon>Entamoeba</taxon>
    </lineage>
</organism>
<dbReference type="SMART" id="SM00173">
    <property type="entry name" value="RAS"/>
    <property type="match status" value="1"/>
</dbReference>
<keyword evidence="3" id="KW-0342">GTP-binding</keyword>
<dbReference type="OMA" id="QVITCNR"/>
<dbReference type="PROSITE" id="PS51419">
    <property type="entry name" value="RAB"/>
    <property type="match status" value="1"/>
</dbReference>
<name>A0A0A1U5X4_ENTIV</name>
<evidence type="ECO:0000256" key="2">
    <source>
        <dbReference type="ARBA" id="ARBA00022741"/>
    </source>
</evidence>
<dbReference type="InterPro" id="IPR020849">
    <property type="entry name" value="Small_GTPase_Ras-type"/>
</dbReference>
<dbReference type="SMART" id="SM00174">
    <property type="entry name" value="RHO"/>
    <property type="match status" value="1"/>
</dbReference>
<dbReference type="EMBL" id="KB206860">
    <property type="protein sequence ID" value="ELP87231.1"/>
    <property type="molecule type" value="Genomic_DNA"/>
</dbReference>
<dbReference type="PROSITE" id="PS51421">
    <property type="entry name" value="RAS"/>
    <property type="match status" value="1"/>
</dbReference>
<protein>
    <submittedName>
        <fullName evidence="5">Uncharacterized protein</fullName>
    </submittedName>
</protein>
<dbReference type="GO" id="GO:0007165">
    <property type="term" value="P:signal transduction"/>
    <property type="evidence" value="ECO:0007669"/>
    <property type="project" value="InterPro"/>
</dbReference>
<dbReference type="InterPro" id="IPR027417">
    <property type="entry name" value="P-loop_NTPase"/>
</dbReference>
<dbReference type="PRINTS" id="PR00449">
    <property type="entry name" value="RASTRNSFRMNG"/>
</dbReference>
<proteinExistence type="inferred from homology"/>
<dbReference type="SUPFAM" id="SSF52540">
    <property type="entry name" value="P-loop containing nucleoside triphosphate hydrolases"/>
    <property type="match status" value="1"/>
</dbReference>
<dbReference type="VEuPathDB" id="AmoebaDB:EIN_094180"/>
<dbReference type="PANTHER" id="PTHR24070">
    <property type="entry name" value="RAS, DI-RAS, AND RHEB FAMILY MEMBERS OF SMALL GTPASE SUPERFAMILY"/>
    <property type="match status" value="1"/>
</dbReference>
<dbReference type="Proteomes" id="UP000014680">
    <property type="component" value="Unassembled WGS sequence"/>
</dbReference>
<dbReference type="GO" id="GO:0016020">
    <property type="term" value="C:membrane"/>
    <property type="evidence" value="ECO:0007669"/>
    <property type="project" value="InterPro"/>
</dbReference>
<dbReference type="KEGG" id="eiv:EIN_094180"/>
<dbReference type="GO" id="GO:0005525">
    <property type="term" value="F:GTP binding"/>
    <property type="evidence" value="ECO:0007669"/>
    <property type="project" value="UniProtKB-KW"/>
</dbReference>
<dbReference type="CDD" id="cd00876">
    <property type="entry name" value="Ras"/>
    <property type="match status" value="1"/>
</dbReference>
<gene>
    <name evidence="5" type="ORF">EIN_094180</name>
</gene>
<feature type="compositionally biased region" description="Basic residues" evidence="4">
    <location>
        <begin position="183"/>
        <end position="195"/>
    </location>
</feature>
<dbReference type="Pfam" id="PF00071">
    <property type="entry name" value="Ras"/>
    <property type="match status" value="1"/>
</dbReference>
<sequence length="195" mass="22069">METPIKIVLLGIGAVGKSSITVQEVSGHFMCIYDPTIEESYKTSLTVDGEVVSLDLQDTSGQEEYSALRDNYIRGGDGYVIVYSITSQASFLEAQNIIEDVYRILDIELSEHIPILLAGNKSDLEEERAVKKEDAQSVANRWNLLCLDCSAKTKYNVENLFIEISRDVLQKRKEMHEKQLSQQKKKNKFKKCTIV</sequence>
<dbReference type="PROSITE" id="PS51420">
    <property type="entry name" value="RHO"/>
    <property type="match status" value="1"/>
</dbReference>
<dbReference type="Gene3D" id="3.40.50.300">
    <property type="entry name" value="P-loop containing nucleotide triphosphate hydrolases"/>
    <property type="match status" value="1"/>
</dbReference>
<dbReference type="FunFam" id="3.40.50.300:FF:001423">
    <property type="entry name" value="Ras family GTPase"/>
    <property type="match status" value="1"/>
</dbReference>
<keyword evidence="2" id="KW-0547">Nucleotide-binding</keyword>
<evidence type="ECO:0000313" key="5">
    <source>
        <dbReference type="EMBL" id="ELP87231.1"/>
    </source>
</evidence>
<evidence type="ECO:0000256" key="1">
    <source>
        <dbReference type="ARBA" id="ARBA00010142"/>
    </source>
</evidence>
<evidence type="ECO:0000313" key="6">
    <source>
        <dbReference type="Proteomes" id="UP000014680"/>
    </source>
</evidence>
<dbReference type="InterPro" id="IPR005225">
    <property type="entry name" value="Small_GTP-bd"/>
</dbReference>
<dbReference type="RefSeq" id="XP_004254002.1">
    <property type="nucleotide sequence ID" value="XM_004253954.1"/>
</dbReference>
<dbReference type="GeneID" id="14886380"/>
<dbReference type="SMART" id="SM00176">
    <property type="entry name" value="RAN"/>
    <property type="match status" value="1"/>
</dbReference>
<accession>A0A0A1U5X4</accession>
<evidence type="ECO:0000256" key="3">
    <source>
        <dbReference type="ARBA" id="ARBA00023134"/>
    </source>
</evidence>